<dbReference type="RefSeq" id="WP_130473579.1">
    <property type="nucleotide sequence ID" value="NZ_SFCC01000001.1"/>
</dbReference>
<organism evidence="1 2">
    <name type="scientific">Amycolatopsis suaedae</name>
    <dbReference type="NCBI Taxonomy" id="2510978"/>
    <lineage>
        <taxon>Bacteria</taxon>
        <taxon>Bacillati</taxon>
        <taxon>Actinomycetota</taxon>
        <taxon>Actinomycetes</taxon>
        <taxon>Pseudonocardiales</taxon>
        <taxon>Pseudonocardiaceae</taxon>
        <taxon>Amycolatopsis</taxon>
    </lineage>
</organism>
<dbReference type="Proteomes" id="UP000292003">
    <property type="component" value="Unassembled WGS sequence"/>
</dbReference>
<dbReference type="InterPro" id="IPR011009">
    <property type="entry name" value="Kinase-like_dom_sf"/>
</dbReference>
<dbReference type="EMBL" id="SFCC01000001">
    <property type="protein sequence ID" value="RZQ66010.1"/>
    <property type="molecule type" value="Genomic_DNA"/>
</dbReference>
<comment type="caution">
    <text evidence="1">The sequence shown here is derived from an EMBL/GenBank/DDBJ whole genome shotgun (WGS) entry which is preliminary data.</text>
</comment>
<reference evidence="1 2" key="1">
    <citation type="submission" date="2019-02" db="EMBL/GenBank/DDBJ databases">
        <title>Draft genome sequence of Amycolatopsis sp. 8-3EHSu isolated from roots of Suaeda maritima.</title>
        <authorList>
            <person name="Duangmal K."/>
            <person name="Chantavorakit T."/>
        </authorList>
    </citation>
    <scope>NUCLEOTIDE SEQUENCE [LARGE SCALE GENOMIC DNA]</scope>
    <source>
        <strain evidence="1 2">8-3EHSu</strain>
    </source>
</reference>
<keyword evidence="1" id="KW-0808">Transferase</keyword>
<keyword evidence="2" id="KW-1185">Reference proteome</keyword>
<dbReference type="Pfam" id="PF04655">
    <property type="entry name" value="APH_6_hur"/>
    <property type="match status" value="1"/>
</dbReference>
<dbReference type="GO" id="GO:0016773">
    <property type="term" value="F:phosphotransferase activity, alcohol group as acceptor"/>
    <property type="evidence" value="ECO:0007669"/>
    <property type="project" value="InterPro"/>
</dbReference>
<dbReference type="Gene3D" id="3.90.1200.10">
    <property type="match status" value="1"/>
</dbReference>
<dbReference type="InterPro" id="IPR006748">
    <property type="entry name" value="NH2Glyco/OHUrea_AB-resist_kin"/>
</dbReference>
<name>A0A4Q7JDN9_9PSEU</name>
<evidence type="ECO:0000313" key="1">
    <source>
        <dbReference type="EMBL" id="RZQ66010.1"/>
    </source>
</evidence>
<sequence>MNLLDDAARQRLVDRFGPGVLDWCDRLPDLVATLLRRWSLTVESAVPGGTGRTLRCRNRTGGLVVLKLTPDPAIAATEAAALHAWAGCDRVVDLLDADVDAGAILLDGLVPGTRWRELGRAAEVLRQLDSAPPPAGGFEPLTERVEFMFDLAGRRAAASPRVPAETADLLDRGRAAAWRLAADPPRVRLVHGDLHPGNLLDAGRGPVAIDPRPSLGDPTFDAVDWVYLAGGPPEAGVEAVTRLVPEYDPDRLLRWSRALAILVALPALRRGERPAGLLESARRA</sequence>
<dbReference type="OrthoDB" id="3638028at2"/>
<dbReference type="GO" id="GO:0019748">
    <property type="term" value="P:secondary metabolic process"/>
    <property type="evidence" value="ECO:0007669"/>
    <property type="project" value="InterPro"/>
</dbReference>
<proteinExistence type="predicted"/>
<evidence type="ECO:0000313" key="2">
    <source>
        <dbReference type="Proteomes" id="UP000292003"/>
    </source>
</evidence>
<accession>A0A4Q7JDN9</accession>
<protein>
    <submittedName>
        <fullName evidence="1">Aminoglycoside phosphotransferase</fullName>
    </submittedName>
</protein>
<dbReference type="SUPFAM" id="SSF56112">
    <property type="entry name" value="Protein kinase-like (PK-like)"/>
    <property type="match status" value="1"/>
</dbReference>
<dbReference type="AlphaFoldDB" id="A0A4Q7JDN9"/>
<gene>
    <name evidence="1" type="ORF">EWH70_02795</name>
</gene>